<evidence type="ECO:0000256" key="1">
    <source>
        <dbReference type="SAM" id="Phobius"/>
    </source>
</evidence>
<keyword evidence="1" id="KW-0472">Membrane</keyword>
<feature type="transmembrane region" description="Helical" evidence="1">
    <location>
        <begin position="89"/>
        <end position="106"/>
    </location>
</feature>
<protein>
    <submittedName>
        <fullName evidence="2">Branched-chain amino acid transport protein AzlD</fullName>
    </submittedName>
</protein>
<feature type="transmembrane region" description="Helical" evidence="1">
    <location>
        <begin position="40"/>
        <end position="58"/>
    </location>
</feature>
<dbReference type="AlphaFoldDB" id="A0A086ZRJ2"/>
<dbReference type="InterPro" id="IPR008407">
    <property type="entry name" value="Brnchd-chn_aa_trnsp_AzlD"/>
</dbReference>
<feature type="transmembrane region" description="Helical" evidence="1">
    <location>
        <begin position="7"/>
        <end position="28"/>
    </location>
</feature>
<proteinExistence type="predicted"/>
<dbReference type="GeneID" id="303203241"/>
<reference evidence="2 3" key="1">
    <citation type="submission" date="2014-03" db="EMBL/GenBank/DDBJ databases">
        <title>Genomics of Bifidobacteria.</title>
        <authorList>
            <person name="Ventura M."/>
            <person name="Milani C."/>
            <person name="Lugli G.A."/>
        </authorList>
    </citation>
    <scope>NUCLEOTIDE SEQUENCE [LARGE SCALE GENOMIC DNA]</scope>
    <source>
        <strain evidence="2 3">LMG 10736</strain>
    </source>
</reference>
<dbReference type="OrthoDB" id="5324916at2"/>
<dbReference type="PIRSF" id="PIRSF003203">
    <property type="entry name" value="AzlD"/>
    <property type="match status" value="1"/>
</dbReference>
<feature type="transmembrane region" description="Helical" evidence="1">
    <location>
        <begin position="65"/>
        <end position="83"/>
    </location>
</feature>
<gene>
    <name evidence="2" type="ORF">BBOU_0005</name>
</gene>
<evidence type="ECO:0000313" key="2">
    <source>
        <dbReference type="EMBL" id="KFI49142.1"/>
    </source>
</evidence>
<dbReference type="RefSeq" id="WP_026502860.1">
    <property type="nucleotide sequence ID" value="NZ_JADYTP010000001.1"/>
</dbReference>
<dbReference type="Pfam" id="PF05437">
    <property type="entry name" value="AzlD"/>
    <property type="match status" value="1"/>
</dbReference>
<dbReference type="Proteomes" id="UP000029093">
    <property type="component" value="Unassembled WGS sequence"/>
</dbReference>
<sequence length="107" mass="11788">MTWQQQLITILVVILGTVATRFTPYLVFSETRPIPPVIKYLGKVLAPAVFGLLVVYCLRNVSVTGGSHGVPELVSLLVVTGLYVWKRDMLVPMAGGTLCYMVLIHLM</sequence>
<keyword evidence="3" id="KW-1185">Reference proteome</keyword>
<keyword evidence="1" id="KW-0812">Transmembrane</keyword>
<accession>A0A086ZRJ2</accession>
<evidence type="ECO:0000313" key="3">
    <source>
        <dbReference type="Proteomes" id="UP000029093"/>
    </source>
</evidence>
<comment type="caution">
    <text evidence="2">The sequence shown here is derived from an EMBL/GenBank/DDBJ whole genome shotgun (WGS) entry which is preliminary data.</text>
</comment>
<dbReference type="EMBL" id="JGYQ01000002">
    <property type="protein sequence ID" value="KFI49142.1"/>
    <property type="molecule type" value="Genomic_DNA"/>
</dbReference>
<keyword evidence="1" id="KW-1133">Transmembrane helix</keyword>
<name>A0A086ZRJ2_9BIFI</name>
<organism evidence="2 3">
    <name type="scientific">Bifidobacterium boum</name>
    <dbReference type="NCBI Taxonomy" id="78343"/>
    <lineage>
        <taxon>Bacteria</taxon>
        <taxon>Bacillati</taxon>
        <taxon>Actinomycetota</taxon>
        <taxon>Actinomycetes</taxon>
        <taxon>Bifidobacteriales</taxon>
        <taxon>Bifidobacteriaceae</taxon>
        <taxon>Bifidobacterium</taxon>
    </lineage>
</organism>